<feature type="transmembrane region" description="Helical" evidence="1">
    <location>
        <begin position="133"/>
        <end position="154"/>
    </location>
</feature>
<proteinExistence type="predicted"/>
<accession>Q1MY78</accession>
<dbReference type="HOGENOM" id="CLU_1266114_0_0_6"/>
<protein>
    <submittedName>
        <fullName evidence="2">Uncharacterized protein</fullName>
    </submittedName>
</protein>
<evidence type="ECO:0000313" key="2">
    <source>
        <dbReference type="EMBL" id="EAT10932.1"/>
    </source>
</evidence>
<dbReference type="AlphaFoldDB" id="Q1MY78"/>
<keyword evidence="1" id="KW-0472">Membrane</keyword>
<evidence type="ECO:0000256" key="1">
    <source>
        <dbReference type="SAM" id="Phobius"/>
    </source>
</evidence>
<evidence type="ECO:0000313" key="3">
    <source>
        <dbReference type="Proteomes" id="UP000004263"/>
    </source>
</evidence>
<gene>
    <name evidence="2" type="ORF">RED65_02393</name>
</gene>
<dbReference type="STRING" id="207949.RED65_02393"/>
<keyword evidence="3" id="KW-1185">Reference proteome</keyword>
<dbReference type="Proteomes" id="UP000004263">
    <property type="component" value="Unassembled WGS sequence"/>
</dbReference>
<dbReference type="OrthoDB" id="7067875at2"/>
<feature type="transmembrane region" description="Helical" evidence="1">
    <location>
        <begin position="44"/>
        <end position="61"/>
    </location>
</feature>
<feature type="transmembrane region" description="Helical" evidence="1">
    <location>
        <begin position="12"/>
        <end position="29"/>
    </location>
</feature>
<keyword evidence="1" id="KW-1133">Transmembrane helix</keyword>
<reference evidence="2 3" key="1">
    <citation type="submission" date="2006-03" db="EMBL/GenBank/DDBJ databases">
        <authorList>
            <person name="Pinhassi J."/>
            <person name="Pedros-Alio C."/>
            <person name="Ferriera S."/>
            <person name="Johnson J."/>
            <person name="Kravitz S."/>
            <person name="Halpern A."/>
            <person name="Remington K."/>
            <person name="Beeson K."/>
            <person name="Tran B."/>
            <person name="Rogers Y.-H."/>
            <person name="Friedman R."/>
            <person name="Venter J.C."/>
        </authorList>
    </citation>
    <scope>NUCLEOTIDE SEQUENCE [LARGE SCALE GENOMIC DNA]</scope>
    <source>
        <strain evidence="2 3">RED65</strain>
    </source>
</reference>
<keyword evidence="1" id="KW-0812">Transmembrane</keyword>
<sequence length="229" mass="25957">MFKQMHNVEKWVYPLLAIYMLVGIVIAFVDPEYYTTGWAREDGPVEWVTVIALLIACFVCIKRIVDLRSQKNAMFVLVWGFLALLVFFGAGEEISWGQRILGIESPEWFEQNNAQKETNLHNLVVGETKINKLIFSLGLGLALLTYLIVFSIAYRKSEKFKAFSDYFSVPIARGHHVLAWFAVAVVAEVIIKDVSRSSELFESGAAIVFLLNITFPHNGELFEKQSQTA</sequence>
<feature type="transmembrane region" description="Helical" evidence="1">
    <location>
        <begin position="73"/>
        <end position="91"/>
    </location>
</feature>
<organism evidence="2 3">
    <name type="scientific">Bermanella marisrubri</name>
    <dbReference type="NCBI Taxonomy" id="207949"/>
    <lineage>
        <taxon>Bacteria</taxon>
        <taxon>Pseudomonadati</taxon>
        <taxon>Pseudomonadota</taxon>
        <taxon>Gammaproteobacteria</taxon>
        <taxon>Oceanospirillales</taxon>
        <taxon>Oceanospirillaceae</taxon>
        <taxon>Bermanella</taxon>
    </lineage>
</organism>
<dbReference type="EMBL" id="AAQH01000028">
    <property type="protein sequence ID" value="EAT10932.1"/>
    <property type="molecule type" value="Genomic_DNA"/>
</dbReference>
<comment type="caution">
    <text evidence="2">The sequence shown here is derived from an EMBL/GenBank/DDBJ whole genome shotgun (WGS) entry which is preliminary data.</text>
</comment>
<dbReference type="RefSeq" id="WP_007019335.1">
    <property type="nucleotide sequence ID" value="NZ_CH724123.1"/>
</dbReference>
<name>Q1MY78_9GAMM</name>